<dbReference type="AlphaFoldDB" id="A0AAE4FSJ5"/>
<name>A0AAE4FSJ5_9CYAN</name>
<dbReference type="InterPro" id="IPR035228">
    <property type="entry name" value="DUF5340"/>
</dbReference>
<accession>A0AAE4FSJ5</accession>
<gene>
    <name evidence="1" type="ORF">RIF25_06905</name>
</gene>
<evidence type="ECO:0000313" key="2">
    <source>
        <dbReference type="Proteomes" id="UP001268256"/>
    </source>
</evidence>
<proteinExistence type="predicted"/>
<reference evidence="2" key="1">
    <citation type="submission" date="2023-07" db="EMBL/GenBank/DDBJ databases">
        <authorList>
            <person name="Luz R."/>
            <person name="Cordeiro R."/>
            <person name="Fonseca A."/>
            <person name="Goncalves V."/>
        </authorList>
    </citation>
    <scope>NUCLEOTIDE SEQUENCE [LARGE SCALE GENOMIC DNA]</scope>
    <source>
        <strain evidence="2">BACA0444</strain>
    </source>
</reference>
<evidence type="ECO:0000313" key="1">
    <source>
        <dbReference type="EMBL" id="MDS3860537.1"/>
    </source>
</evidence>
<dbReference type="Proteomes" id="UP001268256">
    <property type="component" value="Unassembled WGS sequence"/>
</dbReference>
<dbReference type="RefSeq" id="WP_322877807.1">
    <property type="nucleotide sequence ID" value="NZ_JAVMIP010000004.1"/>
</dbReference>
<protein>
    <submittedName>
        <fullName evidence="1">DUF5340 domain-containing protein</fullName>
    </submittedName>
</protein>
<dbReference type="Pfam" id="PF17275">
    <property type="entry name" value="DUF5340"/>
    <property type="match status" value="1"/>
</dbReference>
<organism evidence="1 2">
    <name type="scientific">Pseudocalidococcus azoricus BACA0444</name>
    <dbReference type="NCBI Taxonomy" id="2918990"/>
    <lineage>
        <taxon>Bacteria</taxon>
        <taxon>Bacillati</taxon>
        <taxon>Cyanobacteriota</taxon>
        <taxon>Cyanophyceae</taxon>
        <taxon>Acaryochloridales</taxon>
        <taxon>Thermosynechococcaceae</taxon>
        <taxon>Pseudocalidococcus</taxon>
        <taxon>Pseudocalidococcus azoricus</taxon>
    </lineage>
</organism>
<comment type="caution">
    <text evidence="1">The sequence shown here is derived from an EMBL/GenBank/DDBJ whole genome shotgun (WGS) entry which is preliminary data.</text>
</comment>
<keyword evidence="2" id="KW-1185">Reference proteome</keyword>
<sequence length="86" mass="9715">MHPPSSTTPTIPLPSHIHYELLLQLLEQQSLPSLPPGSPSYTQVQQIIIQLRKAFAVQKNLEHECEQIGWGVDYRWSLTQPTGRAS</sequence>
<dbReference type="EMBL" id="JAVMIP010000004">
    <property type="protein sequence ID" value="MDS3860537.1"/>
    <property type="molecule type" value="Genomic_DNA"/>
</dbReference>